<keyword evidence="3" id="KW-1185">Reference proteome</keyword>
<keyword evidence="1" id="KW-0812">Transmembrane</keyword>
<dbReference type="Proteomes" id="UP000193396">
    <property type="component" value="Unassembled WGS sequence"/>
</dbReference>
<feature type="transmembrane region" description="Helical" evidence="1">
    <location>
        <begin position="7"/>
        <end position="26"/>
    </location>
</feature>
<proteinExistence type="predicted"/>
<evidence type="ECO:0000256" key="1">
    <source>
        <dbReference type="SAM" id="Phobius"/>
    </source>
</evidence>
<keyword evidence="1" id="KW-1133">Transmembrane helix</keyword>
<reference evidence="2 3" key="1">
    <citation type="submission" date="2014-03" db="EMBL/GenBank/DDBJ databases">
        <title>The draft genome sequence of Thalassospira alkalitolerans JCM 18968.</title>
        <authorList>
            <person name="Lai Q."/>
            <person name="Shao Z."/>
        </authorList>
    </citation>
    <scope>NUCLEOTIDE SEQUENCE [LARGE SCALE GENOMIC DNA]</scope>
    <source>
        <strain evidence="2 3">JCM 18968</strain>
    </source>
</reference>
<sequence>MHCSKELMITVRAVQFYVVINVYLILCSDLIPVRFIKLNLDGVCSFAYRTFDIKLNAEFVHV</sequence>
<accession>A0A1Y2LFY3</accession>
<dbReference type="EMBL" id="JFKB01000002">
    <property type="protein sequence ID" value="OSQ49547.1"/>
    <property type="molecule type" value="Genomic_DNA"/>
</dbReference>
<organism evidence="2 3">
    <name type="scientific">Thalassospira alkalitolerans</name>
    <dbReference type="NCBI Taxonomy" id="1293890"/>
    <lineage>
        <taxon>Bacteria</taxon>
        <taxon>Pseudomonadati</taxon>
        <taxon>Pseudomonadota</taxon>
        <taxon>Alphaproteobacteria</taxon>
        <taxon>Rhodospirillales</taxon>
        <taxon>Thalassospiraceae</taxon>
        <taxon>Thalassospira</taxon>
    </lineage>
</organism>
<evidence type="ECO:0000313" key="2">
    <source>
        <dbReference type="EMBL" id="OSQ49547.1"/>
    </source>
</evidence>
<evidence type="ECO:0000313" key="3">
    <source>
        <dbReference type="Proteomes" id="UP000193396"/>
    </source>
</evidence>
<name>A0A1Y2LFY3_9PROT</name>
<comment type="caution">
    <text evidence="2">The sequence shown here is derived from an EMBL/GenBank/DDBJ whole genome shotgun (WGS) entry which is preliminary data.</text>
</comment>
<dbReference type="STRING" id="1293890.TALK_04200"/>
<gene>
    <name evidence="2" type="ORF">TALK_04200</name>
</gene>
<keyword evidence="1" id="KW-0472">Membrane</keyword>
<protein>
    <submittedName>
        <fullName evidence="2">Uncharacterized protein</fullName>
    </submittedName>
</protein>
<dbReference type="AlphaFoldDB" id="A0A1Y2LFY3"/>